<reference evidence="2 3" key="1">
    <citation type="submission" date="2023-03" db="EMBL/GenBank/DDBJ databases">
        <title>High-quality genome of Scylla paramamosain provides insights in environmental adaptation.</title>
        <authorList>
            <person name="Zhang L."/>
        </authorList>
    </citation>
    <scope>NUCLEOTIDE SEQUENCE [LARGE SCALE GENOMIC DNA]</scope>
    <source>
        <strain evidence="2">LZ_2023a</strain>
        <tissue evidence="2">Muscle</tissue>
    </source>
</reference>
<sequence length="129" mass="14351">MLQSLSQVSSRIGTSTGTSPDTPPLHPFRNCSCRHGNPETLRITSYPGQDVVLWWLPPPVLADLLLFCPVRGRVLRYLPSQGLPQQLPACTLANFTSIKKDHVKRAMPEPLPAPDDPPDIPRLHDDHMD</sequence>
<comment type="caution">
    <text evidence="2">The sequence shown here is derived from an EMBL/GenBank/DDBJ whole genome shotgun (WGS) entry which is preliminary data.</text>
</comment>
<feature type="compositionally biased region" description="Polar residues" evidence="1">
    <location>
        <begin position="1"/>
        <end position="12"/>
    </location>
</feature>
<feature type="region of interest" description="Disordered" evidence="1">
    <location>
        <begin position="1"/>
        <end position="28"/>
    </location>
</feature>
<evidence type="ECO:0000313" key="2">
    <source>
        <dbReference type="EMBL" id="KAK8401205.1"/>
    </source>
</evidence>
<gene>
    <name evidence="2" type="ORF">O3P69_002763</name>
</gene>
<proteinExistence type="predicted"/>
<name>A0AAW0UR14_SCYPA</name>
<feature type="compositionally biased region" description="Basic and acidic residues" evidence="1">
    <location>
        <begin position="119"/>
        <end position="129"/>
    </location>
</feature>
<protein>
    <submittedName>
        <fullName evidence="2">Uncharacterized protein</fullName>
    </submittedName>
</protein>
<dbReference type="EMBL" id="JARAKH010000009">
    <property type="protein sequence ID" value="KAK8401205.1"/>
    <property type="molecule type" value="Genomic_DNA"/>
</dbReference>
<organism evidence="2 3">
    <name type="scientific">Scylla paramamosain</name>
    <name type="common">Mud crab</name>
    <dbReference type="NCBI Taxonomy" id="85552"/>
    <lineage>
        <taxon>Eukaryota</taxon>
        <taxon>Metazoa</taxon>
        <taxon>Ecdysozoa</taxon>
        <taxon>Arthropoda</taxon>
        <taxon>Crustacea</taxon>
        <taxon>Multicrustacea</taxon>
        <taxon>Malacostraca</taxon>
        <taxon>Eumalacostraca</taxon>
        <taxon>Eucarida</taxon>
        <taxon>Decapoda</taxon>
        <taxon>Pleocyemata</taxon>
        <taxon>Brachyura</taxon>
        <taxon>Eubrachyura</taxon>
        <taxon>Portunoidea</taxon>
        <taxon>Portunidae</taxon>
        <taxon>Portuninae</taxon>
        <taxon>Scylla</taxon>
    </lineage>
</organism>
<evidence type="ECO:0000256" key="1">
    <source>
        <dbReference type="SAM" id="MobiDB-lite"/>
    </source>
</evidence>
<feature type="region of interest" description="Disordered" evidence="1">
    <location>
        <begin position="105"/>
        <end position="129"/>
    </location>
</feature>
<evidence type="ECO:0000313" key="3">
    <source>
        <dbReference type="Proteomes" id="UP001487740"/>
    </source>
</evidence>
<dbReference type="Proteomes" id="UP001487740">
    <property type="component" value="Unassembled WGS sequence"/>
</dbReference>
<accession>A0AAW0UR14</accession>
<dbReference type="AlphaFoldDB" id="A0AAW0UR14"/>
<keyword evidence="3" id="KW-1185">Reference proteome</keyword>